<geneLocation type="mitochondrion" evidence="16"/>
<sequence length="55" mass="6507">MPQLNPAPWLAILIFTWIVFVLVMPEMVMKYSFPNEMTVQSAKAFGTEAWNWPWF</sequence>
<dbReference type="PANTHER" id="PTHR39937:SF1">
    <property type="entry name" value="ATP SYNTHASE PROTEIN 8"/>
    <property type="match status" value="1"/>
</dbReference>
<evidence type="ECO:0000256" key="6">
    <source>
        <dbReference type="ARBA" id="ARBA00022781"/>
    </source>
</evidence>
<evidence type="ECO:0000256" key="8">
    <source>
        <dbReference type="ARBA" id="ARBA00023065"/>
    </source>
</evidence>
<keyword evidence="7 15" id="KW-1133">Transmembrane helix</keyword>
<keyword evidence="5 14" id="KW-0812">Transmembrane</keyword>
<dbReference type="GO" id="GO:0031966">
    <property type="term" value="C:mitochondrial membrane"/>
    <property type="evidence" value="ECO:0007669"/>
    <property type="project" value="UniProtKB-SubCell"/>
</dbReference>
<evidence type="ECO:0000256" key="15">
    <source>
        <dbReference type="SAM" id="Phobius"/>
    </source>
</evidence>
<proteinExistence type="inferred from homology"/>
<evidence type="ECO:0000256" key="1">
    <source>
        <dbReference type="ARBA" id="ARBA00004304"/>
    </source>
</evidence>
<gene>
    <name evidence="16" type="primary">ATP8</name>
</gene>
<keyword evidence="9 14" id="KW-0496">Mitochondrion</keyword>
<evidence type="ECO:0000256" key="2">
    <source>
        <dbReference type="ARBA" id="ARBA00008892"/>
    </source>
</evidence>
<evidence type="ECO:0000256" key="5">
    <source>
        <dbReference type="ARBA" id="ARBA00022692"/>
    </source>
</evidence>
<evidence type="ECO:0000256" key="12">
    <source>
        <dbReference type="ARBA" id="ARBA00053067"/>
    </source>
</evidence>
<keyword evidence="8 14" id="KW-0406">Ion transport</keyword>
<evidence type="ECO:0000256" key="10">
    <source>
        <dbReference type="ARBA" id="ARBA00023136"/>
    </source>
</evidence>
<comment type="subcellular location">
    <subcellularLocation>
        <location evidence="1 14">Mitochondrion membrane</location>
        <topology evidence="1 14">Single-pass membrane protein</topology>
    </subcellularLocation>
</comment>
<organism evidence="16">
    <name type="scientific">Colistium nudipinnis</name>
    <name type="common">New Zealand turbot</name>
    <dbReference type="NCBI Taxonomy" id="1156758"/>
    <lineage>
        <taxon>Eukaryota</taxon>
        <taxon>Metazoa</taxon>
        <taxon>Chordata</taxon>
        <taxon>Craniata</taxon>
        <taxon>Vertebrata</taxon>
        <taxon>Euteleostomi</taxon>
        <taxon>Actinopterygii</taxon>
        <taxon>Neopterygii</taxon>
        <taxon>Teleostei</taxon>
        <taxon>Neoteleostei</taxon>
        <taxon>Acanthomorphata</taxon>
        <taxon>Carangaria</taxon>
        <taxon>Pleuronectiformes</taxon>
        <taxon>Pleuronectoidei</taxon>
        <taxon>Rhombosoleidae</taxon>
        <taxon>Colistium</taxon>
    </lineage>
</organism>
<accession>W5QKU9</accession>
<feature type="transmembrane region" description="Helical" evidence="15">
    <location>
        <begin position="6"/>
        <end position="24"/>
    </location>
</feature>
<keyword evidence="6 14" id="KW-0375">Hydrogen ion transport</keyword>
<comment type="function">
    <text evidence="12">Subunit 8, of the mitochondrial membrane ATP synthase complex (F(1)F(0) ATP synthase or Complex V) that produces ATP from ADP in the presence of a proton gradient across the membrane which is generated by electron transport complexes of the respiratory chain. ATP synthase complex consist of a soluble F(1) head domain - the catalytic core - and a membrane F(1) domain - the membrane proton channel. These two domains are linked by a central stalk rotating inside the F(1) region and a stationary peripheral stalk. During catalysis, ATP synthesis in the catalytic domain of F(1) is coupled via a rotary mechanism of the central stalk subunits to proton translocation. In vivo, can only synthesize ATP although its ATP hydrolase activity can be activated artificially in vitro. Part of the complex F(0) domain.</text>
</comment>
<keyword evidence="3 14" id="KW-0813">Transport</keyword>
<keyword evidence="11" id="KW-0066">ATP synthesis</keyword>
<evidence type="ECO:0000256" key="9">
    <source>
        <dbReference type="ARBA" id="ARBA00023128"/>
    </source>
</evidence>
<dbReference type="GO" id="GO:0045259">
    <property type="term" value="C:proton-transporting ATP synthase complex"/>
    <property type="evidence" value="ECO:0007669"/>
    <property type="project" value="UniProtKB-KW"/>
</dbReference>
<evidence type="ECO:0000256" key="14">
    <source>
        <dbReference type="RuleBase" id="RU003661"/>
    </source>
</evidence>
<dbReference type="InterPro" id="IPR001421">
    <property type="entry name" value="ATP8_metazoa"/>
</dbReference>
<dbReference type="GO" id="GO:0015078">
    <property type="term" value="F:proton transmembrane transporter activity"/>
    <property type="evidence" value="ECO:0007669"/>
    <property type="project" value="InterPro"/>
</dbReference>
<dbReference type="InterPro" id="IPR050635">
    <property type="entry name" value="ATPase_protein_8"/>
</dbReference>
<evidence type="ECO:0000313" key="16">
    <source>
        <dbReference type="EMBL" id="AFH09377.1"/>
    </source>
</evidence>
<dbReference type="Pfam" id="PF00895">
    <property type="entry name" value="ATP-synt_8"/>
    <property type="match status" value="1"/>
</dbReference>
<evidence type="ECO:0000256" key="7">
    <source>
        <dbReference type="ARBA" id="ARBA00022989"/>
    </source>
</evidence>
<evidence type="ECO:0000256" key="4">
    <source>
        <dbReference type="ARBA" id="ARBA00022547"/>
    </source>
</evidence>
<dbReference type="PANTHER" id="PTHR39937">
    <property type="entry name" value="ATP SYNTHASE PROTEIN 8"/>
    <property type="match status" value="1"/>
</dbReference>
<dbReference type="EMBL" id="JQ639063">
    <property type="protein sequence ID" value="AFH09377.1"/>
    <property type="molecule type" value="Genomic_DNA"/>
</dbReference>
<dbReference type="CTD" id="4509"/>
<comment type="similarity">
    <text evidence="2 14">Belongs to the ATPase protein 8 family.</text>
</comment>
<reference evidence="16" key="1">
    <citation type="submission" date="2012-02" db="EMBL/GenBank/DDBJ databases">
        <authorList>
            <person name="Kong X."/>
            <person name="Wang S."/>
        </authorList>
    </citation>
    <scope>NUCLEOTIDE SEQUENCE</scope>
</reference>
<dbReference type="GO" id="GO:0015986">
    <property type="term" value="P:proton motive force-driven ATP synthesis"/>
    <property type="evidence" value="ECO:0007669"/>
    <property type="project" value="InterPro"/>
</dbReference>
<protein>
    <recommendedName>
        <fullName evidence="14">ATP synthase complex subunit 8</fullName>
    </recommendedName>
</protein>
<comment type="subunit">
    <text evidence="13">Component of the ATP synthase complex composed at least of ATP5F1A/subunit alpha, ATP5F1B/subunit beta, ATP5MC1/subunit c (homooctomer), MT-ATP6/subunit a, MT-ATP8/subunit 8, ATP5ME/subunit e, ATP5MF/subunit f, ATP5MG/subunit g, ATP5MK/subunit k, ATP5MJ/subunit j, ATP5F1C/subunit gamma, ATP5F1D/subunit delta, ATP5F1E/subunit epsilon, ATP5PF/subunit F6, ATP5PB/subunit b, ATP5PD/subunit d, ATP5PO/subunit OSCP. ATP synthase complex consists of a soluble F(1) head domain (subunits alpha(3) and beta(3)) - the catalytic core - and a membrane F(0) domain - the membrane proton channel (subunits c, a, 8, e, f, g, k and j). These two domains are linked by a central stalk (subunits gamma, delta, and epsilon) rotating inside the F1 region and a stationary peripheral stalk (subunits F6, b, d, and OSCP).</text>
</comment>
<evidence type="ECO:0000256" key="11">
    <source>
        <dbReference type="ARBA" id="ARBA00023310"/>
    </source>
</evidence>
<evidence type="ECO:0000256" key="3">
    <source>
        <dbReference type="ARBA" id="ARBA00022448"/>
    </source>
</evidence>
<evidence type="ECO:0000256" key="13">
    <source>
        <dbReference type="ARBA" id="ARBA00064647"/>
    </source>
</evidence>
<keyword evidence="4 14" id="KW-0138">CF(0)</keyword>
<name>W5QKU9_9PLEU</name>
<dbReference type="AlphaFoldDB" id="W5QKU9"/>
<keyword evidence="10 15" id="KW-0472">Membrane</keyword>
<dbReference type="RefSeq" id="YP_009001950.1">
    <property type="nucleotide sequence ID" value="NC_023447.1"/>
</dbReference>
<dbReference type="GeneID" id="18267096"/>